<protein>
    <submittedName>
        <fullName evidence="1">Uncharacterized protein</fullName>
    </submittedName>
</protein>
<dbReference type="Proteomes" id="UP001262754">
    <property type="component" value="Unassembled WGS sequence"/>
</dbReference>
<comment type="caution">
    <text evidence="1">The sequence shown here is derived from an EMBL/GenBank/DDBJ whole genome shotgun (WGS) entry which is preliminary data.</text>
</comment>
<accession>A0ABU1N353</accession>
<evidence type="ECO:0000313" key="1">
    <source>
        <dbReference type="EMBL" id="MDR6532883.1"/>
    </source>
</evidence>
<organism evidence="1 2">
    <name type="scientific">Caulobacter rhizosphaerae</name>
    <dbReference type="NCBI Taxonomy" id="2010972"/>
    <lineage>
        <taxon>Bacteria</taxon>
        <taxon>Pseudomonadati</taxon>
        <taxon>Pseudomonadota</taxon>
        <taxon>Alphaproteobacteria</taxon>
        <taxon>Caulobacterales</taxon>
        <taxon>Caulobacteraceae</taxon>
        <taxon>Caulobacter</taxon>
    </lineage>
</organism>
<dbReference type="EMBL" id="JAVDRL010000010">
    <property type="protein sequence ID" value="MDR6532883.1"/>
    <property type="molecule type" value="Genomic_DNA"/>
</dbReference>
<dbReference type="RefSeq" id="WP_163231229.1">
    <property type="nucleotide sequence ID" value="NZ_CP048815.1"/>
</dbReference>
<name>A0ABU1N353_9CAUL</name>
<sequence>MTPDPMALRWTAGPTVGERLLLSAMRQWAALRSAGEHPTRLVAQALAFRASNRTGGLFVAWMQSVEASLRRPIQVECPACGGISTDEQRLMVSCGLAGTATAAGEALLEPLLVDAQPTMVLARALNAALRVDGYPLPARLRQEPDAAPAPERATVH</sequence>
<gene>
    <name evidence="1" type="ORF">J2800_003643</name>
</gene>
<evidence type="ECO:0000313" key="2">
    <source>
        <dbReference type="Proteomes" id="UP001262754"/>
    </source>
</evidence>
<keyword evidence="2" id="KW-1185">Reference proteome</keyword>
<reference evidence="1 2" key="1">
    <citation type="submission" date="2023-07" db="EMBL/GenBank/DDBJ databases">
        <title>Sorghum-associated microbial communities from plants grown in Nebraska, USA.</title>
        <authorList>
            <person name="Schachtman D."/>
        </authorList>
    </citation>
    <scope>NUCLEOTIDE SEQUENCE [LARGE SCALE GENOMIC DNA]</scope>
    <source>
        <strain evidence="1 2">DS2154</strain>
    </source>
</reference>
<proteinExistence type="predicted"/>